<dbReference type="PANTHER" id="PTHR15367">
    <property type="entry name" value="DNA-DIRECTED RNA POLYMERASE III"/>
    <property type="match status" value="1"/>
</dbReference>
<evidence type="ECO:0000256" key="1">
    <source>
        <dbReference type="ARBA" id="ARBA00004123"/>
    </source>
</evidence>
<comment type="subcellular location">
    <subcellularLocation>
        <location evidence="1 4">Nucleus</location>
    </subcellularLocation>
</comment>
<organism evidence="6">
    <name type="scientific">Darwinula stevensoni</name>
    <dbReference type="NCBI Taxonomy" id="69355"/>
    <lineage>
        <taxon>Eukaryota</taxon>
        <taxon>Metazoa</taxon>
        <taxon>Ecdysozoa</taxon>
        <taxon>Arthropoda</taxon>
        <taxon>Crustacea</taxon>
        <taxon>Oligostraca</taxon>
        <taxon>Ostracoda</taxon>
        <taxon>Podocopa</taxon>
        <taxon>Podocopida</taxon>
        <taxon>Darwinulocopina</taxon>
        <taxon>Darwinuloidea</taxon>
        <taxon>Darwinulidae</taxon>
        <taxon>Darwinula</taxon>
    </lineage>
</organism>
<protein>
    <recommendedName>
        <fullName evidence="4">DNA-directed RNA polymerase III subunit</fullName>
    </recommendedName>
</protein>
<dbReference type="OrthoDB" id="6367371at2759"/>
<dbReference type="Pfam" id="PF11705">
    <property type="entry name" value="RNA_pol_3_Rpc31"/>
    <property type="match status" value="1"/>
</dbReference>
<feature type="compositionally biased region" description="Acidic residues" evidence="5">
    <location>
        <begin position="211"/>
        <end position="225"/>
    </location>
</feature>
<dbReference type="PANTHER" id="PTHR15367:SF2">
    <property type="entry name" value="DNA-DIRECTED RNA POLYMERASE III SUBUNIT"/>
    <property type="match status" value="1"/>
</dbReference>
<dbReference type="Proteomes" id="UP000677054">
    <property type="component" value="Unassembled WGS sequence"/>
</dbReference>
<dbReference type="EMBL" id="LR899941">
    <property type="protein sequence ID" value="CAD7243395.1"/>
    <property type="molecule type" value="Genomic_DNA"/>
</dbReference>
<comment type="function">
    <text evidence="4">DNA-dependent RNA polymerase catalyzes the transcription of DNA into RNA using the four ribonucleoside triphosphates as substrates. Specific peripheric component of RNA polymerase III which synthesizes small RNAs, such as 5S rRNA and tRNAs.</text>
</comment>
<evidence type="ECO:0000256" key="4">
    <source>
        <dbReference type="PIRNR" id="PIRNR000777"/>
    </source>
</evidence>
<accession>A0A7R8X3M7</accession>
<dbReference type="InterPro" id="IPR024661">
    <property type="entry name" value="RNA_pol_III_Rpc31"/>
</dbReference>
<name>A0A7R8X3M7_9CRUS</name>
<sequence length="225" mass="25601">MGGRGRGRGKGRGLSFNVEQLGVTKAEVLQSGPKHQPPPTYPPLERKALPLSTGVEEDYLLIVRKEFQYSMRDSPLSIKPSVQKSSAEICSRKSQKKSEESTFPFDWSLFPAELHPGKKVHKRKAKIVVPVKIKKAQTVQTPDKDVISKLEDLEKKEEKGDVQEGEKEQEEEEDKEKERVEEEEEEEEDLDEELDEGTDYANAYFDNGEGYLEEEDDTLDDGPIY</sequence>
<proteinExistence type="inferred from homology"/>
<evidence type="ECO:0000313" key="6">
    <source>
        <dbReference type="EMBL" id="CAD7243395.1"/>
    </source>
</evidence>
<comment type="similarity">
    <text evidence="2 4">Belongs to the eukaryotic RPC7 RNA polymerase subunit family.</text>
</comment>
<keyword evidence="3 4" id="KW-0539">Nucleus</keyword>
<feature type="compositionally biased region" description="Basic and acidic residues" evidence="5">
    <location>
        <begin position="142"/>
        <end position="166"/>
    </location>
</feature>
<dbReference type="AlphaFoldDB" id="A0A7R8X3M7"/>
<feature type="compositionally biased region" description="Acidic residues" evidence="5">
    <location>
        <begin position="167"/>
        <end position="198"/>
    </location>
</feature>
<feature type="region of interest" description="Disordered" evidence="5">
    <location>
        <begin position="135"/>
        <end position="225"/>
    </location>
</feature>
<comment type="subunit">
    <text evidence="4">Component of the RNA polymerase III (Pol III) complex.</text>
</comment>
<feature type="region of interest" description="Disordered" evidence="5">
    <location>
        <begin position="75"/>
        <end position="102"/>
    </location>
</feature>
<keyword evidence="7" id="KW-1185">Reference proteome</keyword>
<dbReference type="EMBL" id="CAJPEV010000424">
    <property type="protein sequence ID" value="CAG0885130.1"/>
    <property type="molecule type" value="Genomic_DNA"/>
</dbReference>
<evidence type="ECO:0000256" key="3">
    <source>
        <dbReference type="ARBA" id="ARBA00023242"/>
    </source>
</evidence>
<dbReference type="GO" id="GO:0006383">
    <property type="term" value="P:transcription by RNA polymerase III"/>
    <property type="evidence" value="ECO:0007669"/>
    <property type="project" value="UniProtKB-UniRule"/>
</dbReference>
<reference evidence="6" key="1">
    <citation type="submission" date="2020-11" db="EMBL/GenBank/DDBJ databases">
        <authorList>
            <person name="Tran Van P."/>
        </authorList>
    </citation>
    <scope>NUCLEOTIDE SEQUENCE</scope>
</reference>
<dbReference type="GO" id="GO:0005666">
    <property type="term" value="C:RNA polymerase III complex"/>
    <property type="evidence" value="ECO:0007669"/>
    <property type="project" value="UniProtKB-UniRule"/>
</dbReference>
<feature type="region of interest" description="Disordered" evidence="5">
    <location>
        <begin position="26"/>
        <end position="46"/>
    </location>
</feature>
<evidence type="ECO:0000256" key="2">
    <source>
        <dbReference type="ARBA" id="ARBA00008352"/>
    </source>
</evidence>
<gene>
    <name evidence="6" type="ORF">DSTB1V02_LOCUS3319</name>
</gene>
<evidence type="ECO:0000313" key="7">
    <source>
        <dbReference type="Proteomes" id="UP000677054"/>
    </source>
</evidence>
<evidence type="ECO:0000256" key="5">
    <source>
        <dbReference type="SAM" id="MobiDB-lite"/>
    </source>
</evidence>
<dbReference type="PIRSF" id="PIRSF000777">
    <property type="entry name" value="RNA_polIII_C31"/>
    <property type="match status" value="1"/>
</dbReference>